<gene>
    <name evidence="1" type="ORF">Lisr_2754</name>
</gene>
<dbReference type="RefSeq" id="WP_058503024.1">
    <property type="nucleotide sequence ID" value="NZ_CP038273.1"/>
</dbReference>
<evidence type="ECO:0008006" key="3">
    <source>
        <dbReference type="Google" id="ProtNLM"/>
    </source>
</evidence>
<keyword evidence="2" id="KW-1185">Reference proteome</keyword>
<dbReference type="AlphaFoldDB" id="A0A0W0V1L2"/>
<proteinExistence type="predicted"/>
<organism evidence="1 2">
    <name type="scientific">Legionella israelensis</name>
    <dbReference type="NCBI Taxonomy" id="454"/>
    <lineage>
        <taxon>Bacteria</taxon>
        <taxon>Pseudomonadati</taxon>
        <taxon>Pseudomonadota</taxon>
        <taxon>Gammaproteobacteria</taxon>
        <taxon>Legionellales</taxon>
        <taxon>Legionellaceae</taxon>
        <taxon>Legionella</taxon>
    </lineage>
</organism>
<protein>
    <recommendedName>
        <fullName evidence="3">DUF3987 domain-containing protein</fullName>
    </recommendedName>
</protein>
<dbReference type="Proteomes" id="UP000054761">
    <property type="component" value="Unassembled WGS sequence"/>
</dbReference>
<dbReference type="EMBL" id="LNYH01000151">
    <property type="protein sequence ID" value="KTD13978.1"/>
    <property type="molecule type" value="Genomic_DNA"/>
</dbReference>
<dbReference type="PATRIC" id="fig|454.4.peg.3022"/>
<sequence>MILVRDELSGWLAKLNKEEHQTDRAFYLECFDGNGHYSYDRIGRGTIVIQSCTLSIIGGIQPSKIATLVRDAIRGTADDGLIQRFQLAIWPDDIGIWEWIDRAPNQQAKAKYNTVFDMLHNLKFNTIDEEPRLFRFTDEAQQLFITWMKEIQDTARSSDIHPALESHMLKMPQTIAGLALLFEIIDGGYDAVGMVATARALDWADYLLSHAKRLYSLAINHSLDGARLILERKSKLDDPLTARTIHRKGWSGLNNIDDVNDALNWLIDFGYIAAKTLGSADTNGRPKIVYQWLFSSL</sequence>
<evidence type="ECO:0000313" key="2">
    <source>
        <dbReference type="Proteomes" id="UP000054761"/>
    </source>
</evidence>
<dbReference type="Pfam" id="PF13148">
    <property type="entry name" value="DUF3987"/>
    <property type="match status" value="1"/>
</dbReference>
<dbReference type="STRING" id="454.Lisr_2754"/>
<reference evidence="1 2" key="1">
    <citation type="submission" date="2015-11" db="EMBL/GenBank/DDBJ databases">
        <title>Genomic analysis of 38 Legionella species identifies large and diverse effector repertoires.</title>
        <authorList>
            <person name="Burstein D."/>
            <person name="Amaro F."/>
            <person name="Zusman T."/>
            <person name="Lifshitz Z."/>
            <person name="Cohen O."/>
            <person name="Gilbert J.A."/>
            <person name="Pupko T."/>
            <person name="Shuman H.A."/>
            <person name="Segal G."/>
        </authorList>
    </citation>
    <scope>NUCLEOTIDE SEQUENCE [LARGE SCALE GENOMIC DNA]</scope>
    <source>
        <strain evidence="1 2">Bercovier 4</strain>
    </source>
</reference>
<dbReference type="InterPro" id="IPR025048">
    <property type="entry name" value="DUF3987"/>
</dbReference>
<comment type="caution">
    <text evidence="1">The sequence shown here is derived from an EMBL/GenBank/DDBJ whole genome shotgun (WGS) entry which is preliminary data.</text>
</comment>
<accession>A0A0W0V1L2</accession>
<name>A0A0W0V1L2_9GAMM</name>
<dbReference type="OrthoDB" id="784829at2"/>
<evidence type="ECO:0000313" key="1">
    <source>
        <dbReference type="EMBL" id="KTD13978.1"/>
    </source>
</evidence>